<keyword evidence="6" id="KW-0106">Calcium</keyword>
<dbReference type="SUPFAM" id="SSF63829">
    <property type="entry name" value="Calcium-dependent phosphotriesterase"/>
    <property type="match status" value="1"/>
</dbReference>
<feature type="transmembrane region" description="Helical" evidence="7">
    <location>
        <begin position="20"/>
        <end position="39"/>
    </location>
</feature>
<dbReference type="PANTHER" id="PTHR11799">
    <property type="entry name" value="PARAOXONASE"/>
    <property type="match status" value="1"/>
</dbReference>
<keyword evidence="7" id="KW-0812">Transmembrane</keyword>
<evidence type="ECO:0000313" key="8">
    <source>
        <dbReference type="EMBL" id="RKP27697.1"/>
    </source>
</evidence>
<feature type="binding site" evidence="6">
    <location>
        <position position="303"/>
    </location>
    <ligand>
        <name>Ca(2+)</name>
        <dbReference type="ChEBI" id="CHEBI:29108"/>
        <label>1</label>
        <note>catalytic</note>
    </ligand>
</feature>
<keyword evidence="6" id="KW-0479">Metal-binding</keyword>
<feature type="binding site" evidence="6">
    <location>
        <position position="71"/>
    </location>
    <ligand>
        <name>Ca(2+)</name>
        <dbReference type="ChEBI" id="CHEBI:29108"/>
        <label>1</label>
        <note>catalytic</note>
    </ligand>
</feature>
<evidence type="ECO:0000256" key="3">
    <source>
        <dbReference type="ARBA" id="ARBA00023157"/>
    </source>
</evidence>
<dbReference type="GO" id="GO:0004064">
    <property type="term" value="F:arylesterase activity"/>
    <property type="evidence" value="ECO:0007669"/>
    <property type="project" value="InterPro"/>
</dbReference>
<reference evidence="9" key="1">
    <citation type="journal article" date="2018" name="Nat. Microbiol.">
        <title>Leveraging single-cell genomics to expand the fungal tree of life.</title>
        <authorList>
            <person name="Ahrendt S.R."/>
            <person name="Quandt C.A."/>
            <person name="Ciobanu D."/>
            <person name="Clum A."/>
            <person name="Salamov A."/>
            <person name="Andreopoulos B."/>
            <person name="Cheng J.F."/>
            <person name="Woyke T."/>
            <person name="Pelin A."/>
            <person name="Henrissat B."/>
            <person name="Reynolds N.K."/>
            <person name="Benny G.L."/>
            <person name="Smith M.E."/>
            <person name="James T.Y."/>
            <person name="Grigoriev I.V."/>
        </authorList>
    </citation>
    <scope>NUCLEOTIDE SEQUENCE [LARGE SCALE GENOMIC DNA]</scope>
    <source>
        <strain evidence="9">Benny S71-1</strain>
    </source>
</reference>
<evidence type="ECO:0000256" key="6">
    <source>
        <dbReference type="PIRSR" id="PIRSR602640-2"/>
    </source>
</evidence>
<feature type="active site" description="Proton acceptor" evidence="5">
    <location>
        <position position="149"/>
    </location>
</feature>
<keyword evidence="4" id="KW-0325">Glycoprotein</keyword>
<feature type="binding site" evidence="6">
    <location>
        <position position="259"/>
    </location>
    <ligand>
        <name>Ca(2+)</name>
        <dbReference type="ChEBI" id="CHEBI:29108"/>
        <label>1</label>
        <note>catalytic</note>
    </ligand>
</feature>
<dbReference type="AlphaFoldDB" id="A0A4P9Z520"/>
<evidence type="ECO:0000256" key="4">
    <source>
        <dbReference type="ARBA" id="ARBA00023180"/>
    </source>
</evidence>
<gene>
    <name evidence="8" type="ORF">SYNPS1DRAFT_26665</name>
</gene>
<keyword evidence="3" id="KW-1015">Disulfide bond</keyword>
<keyword evidence="7" id="KW-0472">Membrane</keyword>
<evidence type="ECO:0000313" key="9">
    <source>
        <dbReference type="Proteomes" id="UP000278143"/>
    </source>
</evidence>
<comment type="similarity">
    <text evidence="1">Belongs to the paraoxonase family.</text>
</comment>
<dbReference type="Proteomes" id="UP000278143">
    <property type="component" value="Unassembled WGS sequence"/>
</dbReference>
<feature type="binding site" evidence="6">
    <location>
        <position position="202"/>
    </location>
    <ligand>
        <name>Ca(2+)</name>
        <dbReference type="ChEBI" id="CHEBI:29108"/>
        <label>1</label>
        <note>catalytic</note>
    </ligand>
</feature>
<proteinExistence type="inferred from homology"/>
<keyword evidence="7" id="KW-1133">Transmembrane helix</keyword>
<evidence type="ECO:0008006" key="10">
    <source>
        <dbReference type="Google" id="ProtNLM"/>
    </source>
</evidence>
<dbReference type="EMBL" id="KZ989166">
    <property type="protein sequence ID" value="RKP27697.1"/>
    <property type="molecule type" value="Genomic_DNA"/>
</dbReference>
<protein>
    <recommendedName>
        <fullName evidence="10">Calcium-dependent phosphotriesterase</fullName>
    </recommendedName>
</protein>
<dbReference type="OrthoDB" id="5307922at2759"/>
<dbReference type="GO" id="GO:0046872">
    <property type="term" value="F:metal ion binding"/>
    <property type="evidence" value="ECO:0007669"/>
    <property type="project" value="UniProtKB-KW"/>
</dbReference>
<comment type="cofactor">
    <cofactor evidence="6">
        <name>Ca(2+)</name>
        <dbReference type="ChEBI" id="CHEBI:29108"/>
    </cofactor>
    <text evidence="6">Binds 2 calcium ions per subunit.</text>
</comment>
<keyword evidence="9" id="KW-1185">Reference proteome</keyword>
<accession>A0A4P9Z520</accession>
<dbReference type="InterPro" id="IPR011042">
    <property type="entry name" value="6-blade_b-propeller_TolB-like"/>
</dbReference>
<dbReference type="PANTHER" id="PTHR11799:SF12">
    <property type="entry name" value="PARAOXONASE-RELATED"/>
    <property type="match status" value="1"/>
</dbReference>
<feature type="binding site" evidence="6">
    <location>
        <position position="304"/>
    </location>
    <ligand>
        <name>Ca(2+)</name>
        <dbReference type="ChEBI" id="CHEBI:29108"/>
        <label>1</label>
        <note>catalytic</note>
    </ligand>
</feature>
<dbReference type="InterPro" id="IPR002640">
    <property type="entry name" value="Arylesterase"/>
</dbReference>
<evidence type="ECO:0000256" key="7">
    <source>
        <dbReference type="SAM" id="Phobius"/>
    </source>
</evidence>
<dbReference type="InterPro" id="IPR051288">
    <property type="entry name" value="Serum_paraoxonase/arylesterase"/>
</dbReference>
<sequence length="375" mass="41101">MSPDKSAPEQLSKPGWSKLSIVFVVLLVPLAAVSLFDALRWYKIAGFARDVPLTQQQCKHIAREKLEGCEDLAIHHRSGKAFLACGSVATRRAHLDVGTYASNASDGLFSYDLATGDLEEIAIDGLGDDGYHALGIGIWDPYVEHAKPHNKDKGPAPEDTIIIMAINNRRNESVVEILEHQLGTGKASVVETARHPLISTPNGVLPTSARSFYISNDLWGRRSIVRTFEMATARQWSSVVYRDEDGSAITVADHLGFPNGIGTSYDDQLLYVSSSHAHVLIYKRLPGGKLILRDRIEVPVLSDNLRYAAHGAVVRISNNTGADLYYGVKYKQEVVFSEKSKAISPLSVADYSPEHRKLLLGNIVGNGFHICDAEL</sequence>
<name>A0A4P9Z520_9FUNG</name>
<organism evidence="8 9">
    <name type="scientific">Syncephalis pseudoplumigaleata</name>
    <dbReference type="NCBI Taxonomy" id="1712513"/>
    <lineage>
        <taxon>Eukaryota</taxon>
        <taxon>Fungi</taxon>
        <taxon>Fungi incertae sedis</taxon>
        <taxon>Zoopagomycota</taxon>
        <taxon>Zoopagomycotina</taxon>
        <taxon>Zoopagomycetes</taxon>
        <taxon>Zoopagales</taxon>
        <taxon>Piptocephalidaceae</taxon>
        <taxon>Syncephalis</taxon>
    </lineage>
</organism>
<evidence type="ECO:0000256" key="5">
    <source>
        <dbReference type="PIRSR" id="PIRSR602640-1"/>
    </source>
</evidence>
<keyword evidence="2" id="KW-0378">Hydrolase</keyword>
<dbReference type="Gene3D" id="2.120.10.30">
    <property type="entry name" value="TolB, C-terminal domain"/>
    <property type="match status" value="1"/>
</dbReference>
<evidence type="ECO:0000256" key="1">
    <source>
        <dbReference type="ARBA" id="ARBA00008595"/>
    </source>
</evidence>
<evidence type="ECO:0000256" key="2">
    <source>
        <dbReference type="ARBA" id="ARBA00022801"/>
    </source>
</evidence>
<dbReference type="Pfam" id="PF01731">
    <property type="entry name" value="Arylesterase"/>
    <property type="match status" value="1"/>
</dbReference>